<dbReference type="OrthoDB" id="9780267at2"/>
<dbReference type="RefSeq" id="WP_095133989.1">
    <property type="nucleotide sequence ID" value="NZ_NIBG01000010.1"/>
</dbReference>
<organism evidence="2 3">
    <name type="scientific">Anaeromicrobium sediminis</name>
    <dbReference type="NCBI Taxonomy" id="1478221"/>
    <lineage>
        <taxon>Bacteria</taxon>
        <taxon>Bacillati</taxon>
        <taxon>Bacillota</taxon>
        <taxon>Clostridia</taxon>
        <taxon>Peptostreptococcales</taxon>
        <taxon>Thermotaleaceae</taxon>
        <taxon>Anaeromicrobium</taxon>
    </lineage>
</organism>
<keyword evidence="1" id="KW-1133">Transmembrane helix</keyword>
<dbReference type="EMBL" id="NIBG01000010">
    <property type="protein sequence ID" value="PAB58923.1"/>
    <property type="molecule type" value="Genomic_DNA"/>
</dbReference>
<evidence type="ECO:0000313" key="2">
    <source>
        <dbReference type="EMBL" id="PAB58923.1"/>
    </source>
</evidence>
<reference evidence="2 3" key="1">
    <citation type="submission" date="2017-06" db="EMBL/GenBank/DDBJ databases">
        <title>Draft genome sequence of anaerobic fermentative bacterium Anaeromicrobium sediminis DY2726D isolated from West Pacific Ocean sediments.</title>
        <authorList>
            <person name="Zeng X."/>
        </authorList>
    </citation>
    <scope>NUCLEOTIDE SEQUENCE [LARGE SCALE GENOMIC DNA]</scope>
    <source>
        <strain evidence="2 3">DY2726D</strain>
    </source>
</reference>
<evidence type="ECO:0000256" key="1">
    <source>
        <dbReference type="SAM" id="Phobius"/>
    </source>
</evidence>
<evidence type="ECO:0000313" key="3">
    <source>
        <dbReference type="Proteomes" id="UP000216024"/>
    </source>
</evidence>
<evidence type="ECO:0008006" key="4">
    <source>
        <dbReference type="Google" id="ProtNLM"/>
    </source>
</evidence>
<protein>
    <recommendedName>
        <fullName evidence="4">DUF502 domain-containing protein</fullName>
    </recommendedName>
</protein>
<feature type="transmembrane region" description="Helical" evidence="1">
    <location>
        <begin position="55"/>
        <end position="78"/>
    </location>
</feature>
<dbReference type="AlphaFoldDB" id="A0A267MJG6"/>
<keyword evidence="1" id="KW-0472">Membrane</keyword>
<name>A0A267MJG6_9FIRM</name>
<dbReference type="Proteomes" id="UP000216024">
    <property type="component" value="Unassembled WGS sequence"/>
</dbReference>
<sequence length="209" mass="23354">MKNNKMQIKDARNIFFTGLIVLIPIAATFFTIVWLFNVVDSFFRDPLQKILGFRIVGIGVILTLVIVFWTGLFATNYLGRKIIDFLEKSICKVPLVSMIYSSIKQIINTVFTEKNNNFKSAVAIEYPSKGIYTIGFLTADAPRVITDITNEKMKSIFVPTTPNPTSGMFVMIAEKDIVYLGLSVDAAIKLIVSGGIITPDIIQDENRDT</sequence>
<accession>A0A267MJG6</accession>
<keyword evidence="1" id="KW-0812">Transmembrane</keyword>
<comment type="caution">
    <text evidence="2">The sequence shown here is derived from an EMBL/GenBank/DDBJ whole genome shotgun (WGS) entry which is preliminary data.</text>
</comment>
<dbReference type="PANTHER" id="PTHR31876:SF26">
    <property type="entry name" value="PROTEIN LIKE COV 2"/>
    <property type="match status" value="1"/>
</dbReference>
<gene>
    <name evidence="2" type="ORF">CCE28_12120</name>
</gene>
<proteinExistence type="predicted"/>
<keyword evidence="3" id="KW-1185">Reference proteome</keyword>
<feature type="transmembrane region" description="Helical" evidence="1">
    <location>
        <begin position="12"/>
        <end position="35"/>
    </location>
</feature>
<dbReference type="PANTHER" id="PTHR31876">
    <property type="entry name" value="COV-LIKE PROTEIN 1"/>
    <property type="match status" value="1"/>
</dbReference>
<dbReference type="Pfam" id="PF04367">
    <property type="entry name" value="DUF502"/>
    <property type="match status" value="1"/>
</dbReference>
<dbReference type="InterPro" id="IPR007462">
    <property type="entry name" value="COV1-like"/>
</dbReference>